<accession>A0AAD8KQN5</accession>
<dbReference type="InterPro" id="IPR001360">
    <property type="entry name" value="Glyco_hydro_1"/>
</dbReference>
<dbReference type="AlphaFoldDB" id="A0AAD8KQN5"/>
<dbReference type="GO" id="GO:0005975">
    <property type="term" value="P:carbohydrate metabolic process"/>
    <property type="evidence" value="ECO:0007669"/>
    <property type="project" value="InterPro"/>
</dbReference>
<dbReference type="GO" id="GO:0004553">
    <property type="term" value="F:hydrolase activity, hydrolyzing O-glycosyl compounds"/>
    <property type="evidence" value="ECO:0007669"/>
    <property type="project" value="InterPro"/>
</dbReference>
<keyword evidence="2" id="KW-0378">Hydrolase</keyword>
<name>A0AAD8KQN5_TARER</name>
<sequence>MASFDEACEIVPDDHISSADFDYDFLWGASTSAYQVEGAASEGGRGPSIWDVYCLTNPGRIVDGDNGNNAGFTYYKTKVNLHSITFSSFYL</sequence>
<evidence type="ECO:0000313" key="3">
    <source>
        <dbReference type="EMBL" id="KAK1427312.1"/>
    </source>
</evidence>
<protein>
    <recommendedName>
        <fullName evidence="5">Beta-glucosidase</fullName>
    </recommendedName>
</protein>
<evidence type="ECO:0008006" key="5">
    <source>
        <dbReference type="Google" id="ProtNLM"/>
    </source>
</evidence>
<comment type="caution">
    <text evidence="3">The sequence shown here is derived from an EMBL/GenBank/DDBJ whole genome shotgun (WGS) entry which is preliminary data.</text>
</comment>
<comment type="similarity">
    <text evidence="1">Belongs to the glycosyl hydrolase 1 family.</text>
</comment>
<proteinExistence type="inferred from homology"/>
<evidence type="ECO:0000256" key="1">
    <source>
        <dbReference type="ARBA" id="ARBA00010838"/>
    </source>
</evidence>
<dbReference type="InterPro" id="IPR033132">
    <property type="entry name" value="GH_1_N_CS"/>
</dbReference>
<dbReference type="Pfam" id="PF00232">
    <property type="entry name" value="Glyco_hydro_1"/>
    <property type="match status" value="1"/>
</dbReference>
<keyword evidence="4" id="KW-1185">Reference proteome</keyword>
<dbReference type="PROSITE" id="PS00653">
    <property type="entry name" value="GLYCOSYL_HYDROL_F1_2"/>
    <property type="match status" value="1"/>
</dbReference>
<evidence type="ECO:0000256" key="2">
    <source>
        <dbReference type="ARBA" id="ARBA00022801"/>
    </source>
</evidence>
<organism evidence="3 4">
    <name type="scientific">Tagetes erecta</name>
    <name type="common">African marigold</name>
    <dbReference type="NCBI Taxonomy" id="13708"/>
    <lineage>
        <taxon>Eukaryota</taxon>
        <taxon>Viridiplantae</taxon>
        <taxon>Streptophyta</taxon>
        <taxon>Embryophyta</taxon>
        <taxon>Tracheophyta</taxon>
        <taxon>Spermatophyta</taxon>
        <taxon>Magnoliopsida</taxon>
        <taxon>eudicotyledons</taxon>
        <taxon>Gunneridae</taxon>
        <taxon>Pentapetalae</taxon>
        <taxon>asterids</taxon>
        <taxon>campanulids</taxon>
        <taxon>Asterales</taxon>
        <taxon>Asteraceae</taxon>
        <taxon>Asteroideae</taxon>
        <taxon>Heliantheae alliance</taxon>
        <taxon>Tageteae</taxon>
        <taxon>Tagetes</taxon>
    </lineage>
</organism>
<dbReference type="Proteomes" id="UP001229421">
    <property type="component" value="Unassembled WGS sequence"/>
</dbReference>
<dbReference type="InterPro" id="IPR017853">
    <property type="entry name" value="GH"/>
</dbReference>
<dbReference type="Gene3D" id="3.20.20.80">
    <property type="entry name" value="Glycosidases"/>
    <property type="match status" value="1"/>
</dbReference>
<reference evidence="3" key="1">
    <citation type="journal article" date="2023" name="bioRxiv">
        <title>Improved chromosome-level genome assembly for marigold (Tagetes erecta).</title>
        <authorList>
            <person name="Jiang F."/>
            <person name="Yuan L."/>
            <person name="Wang S."/>
            <person name="Wang H."/>
            <person name="Xu D."/>
            <person name="Wang A."/>
            <person name="Fan W."/>
        </authorList>
    </citation>
    <scope>NUCLEOTIDE SEQUENCE</scope>
    <source>
        <strain evidence="3">WSJ</strain>
        <tissue evidence="3">Leaf</tissue>
    </source>
</reference>
<dbReference type="EMBL" id="JAUHHV010000004">
    <property type="protein sequence ID" value="KAK1427312.1"/>
    <property type="molecule type" value="Genomic_DNA"/>
</dbReference>
<dbReference type="SUPFAM" id="SSF51445">
    <property type="entry name" value="(Trans)glycosidases"/>
    <property type="match status" value="1"/>
</dbReference>
<evidence type="ECO:0000313" key="4">
    <source>
        <dbReference type="Proteomes" id="UP001229421"/>
    </source>
</evidence>
<gene>
    <name evidence="3" type="ORF">QVD17_15995</name>
</gene>